<keyword evidence="4" id="KW-0030">Aminoacyl-tRNA synthetase</keyword>
<proteinExistence type="inferred from homology"/>
<evidence type="ECO:0000313" key="7">
    <source>
        <dbReference type="EMBL" id="PSN85257.1"/>
    </source>
</evidence>
<keyword evidence="4" id="KW-0648">Protein biosynthesis</keyword>
<gene>
    <name evidence="4" type="primary">hisS</name>
    <name evidence="7" type="ORF">B9Q02_06980</name>
</gene>
<dbReference type="GO" id="GO:0004821">
    <property type="term" value="F:histidine-tRNA ligase activity"/>
    <property type="evidence" value="ECO:0007669"/>
    <property type="project" value="UniProtKB-UniRule"/>
</dbReference>
<dbReference type="Gene3D" id="3.30.930.10">
    <property type="entry name" value="Bira Bifunctional Protein, Domain 2"/>
    <property type="match status" value="1"/>
</dbReference>
<feature type="binding site" evidence="5">
    <location>
        <begin position="94"/>
        <end position="96"/>
    </location>
    <ligand>
        <name>L-histidine</name>
        <dbReference type="ChEBI" id="CHEBI:57595"/>
    </ligand>
</feature>
<evidence type="ECO:0000256" key="5">
    <source>
        <dbReference type="PIRSR" id="PIRSR001549-1"/>
    </source>
</evidence>
<dbReference type="Proteomes" id="UP000240569">
    <property type="component" value="Unassembled WGS sequence"/>
</dbReference>
<dbReference type="Gene3D" id="3.40.50.800">
    <property type="entry name" value="Anticodon-binding domain"/>
    <property type="match status" value="1"/>
</dbReference>
<dbReference type="PANTHER" id="PTHR43707:SF1">
    <property type="entry name" value="HISTIDINE--TRNA LIGASE, MITOCHONDRIAL-RELATED"/>
    <property type="match status" value="1"/>
</dbReference>
<dbReference type="InterPro" id="IPR004516">
    <property type="entry name" value="HisRS/HisZ"/>
</dbReference>
<dbReference type="Pfam" id="PF03129">
    <property type="entry name" value="HGTP_anticodon"/>
    <property type="match status" value="1"/>
</dbReference>
<organism evidence="7 8">
    <name type="scientific">Candidatus Marsarchaeota G1 archaeon BE_D</name>
    <dbReference type="NCBI Taxonomy" id="1978156"/>
    <lineage>
        <taxon>Archaea</taxon>
        <taxon>Candidatus Marsarchaeota</taxon>
        <taxon>Candidatus Marsarchaeota group 1</taxon>
    </lineage>
</organism>
<feature type="binding site" evidence="5">
    <location>
        <position position="141"/>
    </location>
    <ligand>
        <name>L-histidine</name>
        <dbReference type="ChEBI" id="CHEBI:57595"/>
    </ligand>
</feature>
<evidence type="ECO:0000259" key="6">
    <source>
        <dbReference type="PROSITE" id="PS50862"/>
    </source>
</evidence>
<dbReference type="GO" id="GO:0006427">
    <property type="term" value="P:histidyl-tRNA aminoacylation"/>
    <property type="evidence" value="ECO:0007669"/>
    <property type="project" value="UniProtKB-UniRule"/>
</dbReference>
<dbReference type="SUPFAM" id="SSF55681">
    <property type="entry name" value="Class II aaRS and biotin synthetases"/>
    <property type="match status" value="1"/>
</dbReference>
<keyword evidence="4 7" id="KW-0436">Ligase</keyword>
<keyword evidence="4" id="KW-0963">Cytoplasm</keyword>
<dbReference type="EMBL" id="NEXD01000038">
    <property type="protein sequence ID" value="PSN85257.1"/>
    <property type="molecule type" value="Genomic_DNA"/>
</dbReference>
<dbReference type="AlphaFoldDB" id="A0A2R6AFU8"/>
<evidence type="ECO:0000256" key="3">
    <source>
        <dbReference type="ARBA" id="ARBA00047639"/>
    </source>
</evidence>
<evidence type="ECO:0000256" key="2">
    <source>
        <dbReference type="ARBA" id="ARBA00022741"/>
    </source>
</evidence>
<feature type="domain" description="Aminoacyl-transfer RNA synthetases class-II family profile" evidence="6">
    <location>
        <begin position="46"/>
        <end position="351"/>
    </location>
</feature>
<dbReference type="EC" id="6.1.1.21" evidence="4"/>
<comment type="similarity">
    <text evidence="1 4">Belongs to the class-II aminoacyl-tRNA synthetase family.</text>
</comment>
<dbReference type="InterPro" id="IPR015807">
    <property type="entry name" value="His-tRNA-ligase"/>
</dbReference>
<feature type="binding site" evidence="5">
    <location>
        <position position="285"/>
    </location>
    <ligand>
        <name>L-histidine</name>
        <dbReference type="ChEBI" id="CHEBI:57595"/>
    </ligand>
</feature>
<keyword evidence="4" id="KW-0067">ATP-binding</keyword>
<sequence>MSSKTFFARLRYFVKMTEYTPPRGMKDIDVEEMEKRMWVYDKIETVLRSYGFKRVEPSFVEHLETLTAKSGQAITAEIYHFKDKSGRDLGLRFDLTVGIARMVANNFAYPEPLKLYAISPMWRYDEPQAGRYRCFWQWDVEEFGSEEPYSDAEVIAVSLDAMKKVGLSGIRARISSRKLIDGILESIGTFDETKRLEILRILDKSQKVSHEELISMLKTAGLKNEDVEKLLGSARLRGSVDFVSSALGKSNAKIEEALTEIQIVWDELSSLGVSSMCELDLGIVRGLDYYDGIVFEGFEQSLGSLSIFGGGRYNKLTGIYGKRALPATGAAGGVERLLIALERKGVFRNLPKPNRVFIAIVSDEVRSHAIALCQSLRNAEIVAEYPIKKWSLRRQLEYADVAGFTHTVIVGKKEVQTGLYALKELKSGNQVELSLEQIINKLAPVAQHG</sequence>
<comment type="subcellular location">
    <subcellularLocation>
        <location evidence="4">Cytoplasm</location>
    </subcellularLocation>
</comment>
<dbReference type="PROSITE" id="PS50862">
    <property type="entry name" value="AA_TRNA_LIGASE_II"/>
    <property type="match status" value="1"/>
</dbReference>
<dbReference type="SUPFAM" id="SSF52954">
    <property type="entry name" value="Class II aaRS ABD-related"/>
    <property type="match status" value="1"/>
</dbReference>
<evidence type="ECO:0000256" key="1">
    <source>
        <dbReference type="ARBA" id="ARBA00008226"/>
    </source>
</evidence>
<dbReference type="CDD" id="cd00773">
    <property type="entry name" value="HisRS-like_core"/>
    <property type="match status" value="1"/>
</dbReference>
<feature type="binding site" evidence="5">
    <location>
        <position position="137"/>
    </location>
    <ligand>
        <name>L-histidine</name>
        <dbReference type="ChEBI" id="CHEBI:57595"/>
    </ligand>
</feature>
<dbReference type="HAMAP" id="MF_00127">
    <property type="entry name" value="His_tRNA_synth"/>
    <property type="match status" value="1"/>
</dbReference>
<keyword evidence="2 4" id="KW-0547">Nucleotide-binding</keyword>
<protein>
    <recommendedName>
        <fullName evidence="4">Histidine--tRNA ligase</fullName>
        <ecNumber evidence="4">6.1.1.21</ecNumber>
    </recommendedName>
    <alternativeName>
        <fullName evidence="4">Histidyl-tRNA synthetase</fullName>
        <shortName evidence="4">HisRS</shortName>
    </alternativeName>
</protein>
<dbReference type="GO" id="GO:0005524">
    <property type="term" value="F:ATP binding"/>
    <property type="evidence" value="ECO:0007669"/>
    <property type="project" value="UniProtKB-UniRule"/>
</dbReference>
<evidence type="ECO:0000256" key="4">
    <source>
        <dbReference type="HAMAP-Rule" id="MF_00127"/>
    </source>
</evidence>
<comment type="caution">
    <text evidence="7">The sequence shown here is derived from an EMBL/GenBank/DDBJ whole genome shotgun (WGS) entry which is preliminary data.</text>
</comment>
<dbReference type="NCBIfam" id="TIGR00442">
    <property type="entry name" value="hisS"/>
    <property type="match status" value="1"/>
</dbReference>
<dbReference type="PIRSF" id="PIRSF001549">
    <property type="entry name" value="His-tRNA_synth"/>
    <property type="match status" value="1"/>
</dbReference>
<feature type="binding site" evidence="5">
    <location>
        <position position="123"/>
    </location>
    <ligand>
        <name>L-histidine</name>
        <dbReference type="ChEBI" id="CHEBI:57595"/>
    </ligand>
</feature>
<dbReference type="InterPro" id="IPR041715">
    <property type="entry name" value="HisRS-like_core"/>
</dbReference>
<reference evidence="7 8" key="1">
    <citation type="submission" date="2017-04" db="EMBL/GenBank/DDBJ databases">
        <title>Novel microbial lineages endemic to geothermal iron-oxide mats fill important gaps in the evolutionary history of Archaea.</title>
        <authorList>
            <person name="Jay Z.J."/>
            <person name="Beam J.P."/>
            <person name="Dlakic M."/>
            <person name="Rusch D.B."/>
            <person name="Kozubal M.A."/>
            <person name="Inskeep W.P."/>
        </authorList>
    </citation>
    <scope>NUCLEOTIDE SEQUENCE [LARGE SCALE GENOMIC DNA]</scope>
    <source>
        <strain evidence="7">BE_D</strain>
    </source>
</reference>
<feature type="binding site" evidence="5">
    <location>
        <begin position="289"/>
        <end position="290"/>
    </location>
    <ligand>
        <name>L-histidine</name>
        <dbReference type="ChEBI" id="CHEBI:57595"/>
    </ligand>
</feature>
<accession>A0A2R6AFU8</accession>
<dbReference type="InterPro" id="IPR045864">
    <property type="entry name" value="aa-tRNA-synth_II/BPL/LPL"/>
</dbReference>
<comment type="catalytic activity">
    <reaction evidence="3 4">
        <text>tRNA(His) + L-histidine + ATP = L-histidyl-tRNA(His) + AMP + diphosphate + H(+)</text>
        <dbReference type="Rhea" id="RHEA:17313"/>
        <dbReference type="Rhea" id="RHEA-COMP:9665"/>
        <dbReference type="Rhea" id="RHEA-COMP:9689"/>
        <dbReference type="ChEBI" id="CHEBI:15378"/>
        <dbReference type="ChEBI" id="CHEBI:30616"/>
        <dbReference type="ChEBI" id="CHEBI:33019"/>
        <dbReference type="ChEBI" id="CHEBI:57595"/>
        <dbReference type="ChEBI" id="CHEBI:78442"/>
        <dbReference type="ChEBI" id="CHEBI:78527"/>
        <dbReference type="ChEBI" id="CHEBI:456215"/>
        <dbReference type="EC" id="6.1.1.21"/>
    </reaction>
</comment>
<dbReference type="GO" id="GO:0005737">
    <property type="term" value="C:cytoplasm"/>
    <property type="evidence" value="ECO:0007669"/>
    <property type="project" value="UniProtKB-SubCell"/>
</dbReference>
<name>A0A2R6AFU8_9ARCH</name>
<dbReference type="Pfam" id="PF13393">
    <property type="entry name" value="tRNA-synt_His"/>
    <property type="match status" value="1"/>
</dbReference>
<dbReference type="InterPro" id="IPR036621">
    <property type="entry name" value="Anticodon-bd_dom_sf"/>
</dbReference>
<dbReference type="InterPro" id="IPR004154">
    <property type="entry name" value="Anticodon-bd"/>
</dbReference>
<dbReference type="PANTHER" id="PTHR43707">
    <property type="entry name" value="HISTIDYL-TRNA SYNTHETASE"/>
    <property type="match status" value="1"/>
</dbReference>
<dbReference type="InterPro" id="IPR006195">
    <property type="entry name" value="aa-tRNA-synth_II"/>
</dbReference>
<evidence type="ECO:0000313" key="8">
    <source>
        <dbReference type="Proteomes" id="UP000240569"/>
    </source>
</evidence>